<feature type="domain" description="DUF6973" evidence="2">
    <location>
        <begin position="102"/>
        <end position="209"/>
    </location>
</feature>
<proteinExistence type="predicted"/>
<reference evidence="3 4" key="1">
    <citation type="submission" date="2018-09" db="EMBL/GenBank/DDBJ databases">
        <title>The draft genome of Acinetobacter spp. strains.</title>
        <authorList>
            <person name="Qin J."/>
            <person name="Feng Y."/>
            <person name="Zong Z."/>
        </authorList>
    </citation>
    <scope>NUCLEOTIDE SEQUENCE [LARGE SCALE GENOMIC DNA]</scope>
    <source>
        <strain evidence="3 4">WCHAc060002</strain>
    </source>
</reference>
<dbReference type="EMBL" id="RAXZ01000060">
    <property type="protein sequence ID" value="RKG47406.1"/>
    <property type="molecule type" value="Genomic_DNA"/>
</dbReference>
<gene>
    <name evidence="3" type="ORF">D7V64_16800</name>
</gene>
<evidence type="ECO:0000313" key="3">
    <source>
        <dbReference type="EMBL" id="RKG47406.1"/>
    </source>
</evidence>
<dbReference type="Pfam" id="PF22322">
    <property type="entry name" value="DUF6973"/>
    <property type="match status" value="1"/>
</dbReference>
<comment type="caution">
    <text evidence="3">The sequence shown here is derived from an EMBL/GenBank/DDBJ whole genome shotgun (WGS) entry which is preliminary data.</text>
</comment>
<dbReference type="InterPro" id="IPR054246">
    <property type="entry name" value="DUF6973"/>
</dbReference>
<evidence type="ECO:0000256" key="1">
    <source>
        <dbReference type="SAM" id="SignalP"/>
    </source>
</evidence>
<organism evidence="3 4">
    <name type="scientific">Acinetobacter cumulans</name>
    <dbReference type="NCBI Taxonomy" id="2136182"/>
    <lineage>
        <taxon>Bacteria</taxon>
        <taxon>Pseudomonadati</taxon>
        <taxon>Pseudomonadota</taxon>
        <taxon>Gammaproteobacteria</taxon>
        <taxon>Moraxellales</taxon>
        <taxon>Moraxellaceae</taxon>
        <taxon>Acinetobacter</taxon>
    </lineage>
</organism>
<feature type="signal peptide" evidence="1">
    <location>
        <begin position="1"/>
        <end position="19"/>
    </location>
</feature>
<protein>
    <recommendedName>
        <fullName evidence="2">DUF6973 domain-containing protein</fullName>
    </recommendedName>
</protein>
<dbReference type="Proteomes" id="UP000281084">
    <property type="component" value="Unassembled WGS sequence"/>
</dbReference>
<evidence type="ECO:0000313" key="4">
    <source>
        <dbReference type="Proteomes" id="UP000281084"/>
    </source>
</evidence>
<feature type="chain" id="PRO_5017436146" description="DUF6973 domain-containing protein" evidence="1">
    <location>
        <begin position="20"/>
        <end position="231"/>
    </location>
</feature>
<dbReference type="RefSeq" id="WP_120368419.1">
    <property type="nucleotide sequence ID" value="NZ_RAXZ01000060.1"/>
</dbReference>
<sequence>MNKITLSLLAILISAQVSAESILDIGDKIRKYRATYPDATKQQLDDYARSLVGQSSSKKVAKTATTARVATLSVIPNIPDYDVIVGVIEDLNPQEKALYESDTAKALLCLANAKMALDYTKEKYTKESGHNGNGDAFRHALWTFGMAVDVGLPFAIQWSNAHEYGATKQPELERKMDLHNNQIGLSLAVQNPYTMFHSSFINIAQAKVRAGDLLRIKNDKLVWTNSEGELK</sequence>
<accession>A0A3A8FND6</accession>
<name>A0A3A8FND6_9GAMM</name>
<dbReference type="AlphaFoldDB" id="A0A3A8FND6"/>
<keyword evidence="1" id="KW-0732">Signal</keyword>
<evidence type="ECO:0000259" key="2">
    <source>
        <dbReference type="Pfam" id="PF22322"/>
    </source>
</evidence>